<protein>
    <submittedName>
        <fullName evidence="1">Uncharacterized protein</fullName>
    </submittedName>
</protein>
<organism evidence="1 2">
    <name type="scientific">Penicillium desertorum</name>
    <dbReference type="NCBI Taxonomy" id="1303715"/>
    <lineage>
        <taxon>Eukaryota</taxon>
        <taxon>Fungi</taxon>
        <taxon>Dikarya</taxon>
        <taxon>Ascomycota</taxon>
        <taxon>Pezizomycotina</taxon>
        <taxon>Eurotiomycetes</taxon>
        <taxon>Eurotiomycetidae</taxon>
        <taxon>Eurotiales</taxon>
        <taxon>Aspergillaceae</taxon>
        <taxon>Penicillium</taxon>
    </lineage>
</organism>
<evidence type="ECO:0000313" key="1">
    <source>
        <dbReference type="EMBL" id="KAJ5478765.1"/>
    </source>
</evidence>
<dbReference type="AlphaFoldDB" id="A0A9W9WYA7"/>
<dbReference type="OrthoDB" id="4461621at2759"/>
<sequence>MSFSSNSAPPKEPVRPDYLWPLVLLTDLDETSQEKLAGFVESTLKEDLKHHSEQYFRDEFQGEACSKVKIWSPPRQLLASIAQPGPHRDSASNIHALAVLAYRSGRPRIIVADEATKRQLSGNHNFAWDTKHEISVILISVQRLDDDPDNFSVHARRANCLPVTLSPYDRNETNNSDYDGSDYEGSVYESEDDGVDEIMEEVQPFPFYSIDKDAGPLWNYGWNWKGFVMHDPDREPLTADSAILGRELYAKAVTAALCPTLPSMEIVTDVADRLSSPVKMPIWDRRPGRTHLVIFVLYHTTTEELHNTQRTIQDALPSIMEKVATDWEKDNEFQYSKPWKTDIPEMTAELIPWDRHCLRTRRELVAFWKEYHTWYTTFGWNNEDGALVYLSEPISDIDSAQLGVSRLFGLGEKPAMLFRRPLSTICAETARLGRLSLPSPSEIEILYHPDKPWFSAQTPWETVICDARSVVFLTNRLTEEQTQRLKELRLMPDETDVEFVGDGADPAEWVQEYYALPWKNGEASVPDGELKDIWEIIVEAYLDLTGGFIPVVLIFVDAQFAHDETVILARADICNYDPEHELLKHLPFARLRGFQFMRLPMQQIGSFEKNRAIDGEWLSYQRPGWPSSGALGAEPPSFCSLFYH</sequence>
<reference evidence="1" key="2">
    <citation type="journal article" date="2023" name="IMA Fungus">
        <title>Comparative genomic study of the Penicillium genus elucidates a diverse pangenome and 15 lateral gene transfer events.</title>
        <authorList>
            <person name="Petersen C."/>
            <person name="Sorensen T."/>
            <person name="Nielsen M.R."/>
            <person name="Sondergaard T.E."/>
            <person name="Sorensen J.L."/>
            <person name="Fitzpatrick D.A."/>
            <person name="Frisvad J.C."/>
            <person name="Nielsen K.L."/>
        </authorList>
    </citation>
    <scope>NUCLEOTIDE SEQUENCE</scope>
    <source>
        <strain evidence="1">IBT 17660</strain>
    </source>
</reference>
<accession>A0A9W9WYA7</accession>
<comment type="caution">
    <text evidence="1">The sequence shown here is derived from an EMBL/GenBank/DDBJ whole genome shotgun (WGS) entry which is preliminary data.</text>
</comment>
<gene>
    <name evidence="1" type="ORF">N7530_004274</name>
</gene>
<dbReference type="Proteomes" id="UP001147760">
    <property type="component" value="Unassembled WGS sequence"/>
</dbReference>
<dbReference type="EMBL" id="JAPWDO010000003">
    <property type="protein sequence ID" value="KAJ5478765.1"/>
    <property type="molecule type" value="Genomic_DNA"/>
</dbReference>
<reference evidence="1" key="1">
    <citation type="submission" date="2022-12" db="EMBL/GenBank/DDBJ databases">
        <authorList>
            <person name="Petersen C."/>
        </authorList>
    </citation>
    <scope>NUCLEOTIDE SEQUENCE</scope>
    <source>
        <strain evidence="1">IBT 17660</strain>
    </source>
</reference>
<name>A0A9W9WYA7_9EURO</name>
<keyword evidence="2" id="KW-1185">Reference proteome</keyword>
<proteinExistence type="predicted"/>
<evidence type="ECO:0000313" key="2">
    <source>
        <dbReference type="Proteomes" id="UP001147760"/>
    </source>
</evidence>